<dbReference type="InterPro" id="IPR011006">
    <property type="entry name" value="CheY-like_superfamily"/>
</dbReference>
<keyword evidence="1" id="KW-0597">Phosphoprotein</keyword>
<dbReference type="PANTHER" id="PTHR44591:SF3">
    <property type="entry name" value="RESPONSE REGULATORY DOMAIN-CONTAINING PROTEIN"/>
    <property type="match status" value="1"/>
</dbReference>
<evidence type="ECO:0000313" key="6">
    <source>
        <dbReference type="Proteomes" id="UP000178606"/>
    </source>
</evidence>
<evidence type="ECO:0000259" key="4">
    <source>
        <dbReference type="PROSITE" id="PS50110"/>
    </source>
</evidence>
<dbReference type="SMART" id="SM00448">
    <property type="entry name" value="REC"/>
    <property type="match status" value="1"/>
</dbReference>
<protein>
    <recommendedName>
        <fullName evidence="4">Response regulatory domain-containing protein</fullName>
    </recommendedName>
</protein>
<dbReference type="Pfam" id="PF00072">
    <property type="entry name" value="Response_reg"/>
    <property type="match status" value="1"/>
</dbReference>
<comment type="caution">
    <text evidence="5">The sequence shown here is derived from an EMBL/GenBank/DDBJ whole genome shotgun (WGS) entry which is preliminary data.</text>
</comment>
<dbReference type="Proteomes" id="UP000178606">
    <property type="component" value="Unassembled WGS sequence"/>
</dbReference>
<comment type="caution">
    <text evidence="2">Lacks conserved residue(s) required for the propagation of feature annotation.</text>
</comment>
<dbReference type="PROSITE" id="PS50110">
    <property type="entry name" value="RESPONSE_REGULATORY"/>
    <property type="match status" value="1"/>
</dbReference>
<feature type="region of interest" description="Disordered" evidence="3">
    <location>
        <begin position="191"/>
        <end position="222"/>
    </location>
</feature>
<evidence type="ECO:0000256" key="1">
    <source>
        <dbReference type="ARBA" id="ARBA00022553"/>
    </source>
</evidence>
<name>A0A1F6CAH8_HANXR</name>
<organism evidence="5 6">
    <name type="scientific">Handelsmanbacteria sp. (strain RIFCSPLOWO2_12_FULL_64_10)</name>
    <dbReference type="NCBI Taxonomy" id="1817868"/>
    <lineage>
        <taxon>Bacteria</taxon>
        <taxon>Candidatus Handelsmaniibacteriota</taxon>
    </lineage>
</organism>
<evidence type="ECO:0000256" key="3">
    <source>
        <dbReference type="SAM" id="MobiDB-lite"/>
    </source>
</evidence>
<sequence>MLKKQELLKSYEDGLREGMASVFLPVTVPWGRGRRMPQRKVLLMDSDPHVLDGVGCFLIAWGLTVRCEATAVRCRAILREEVPDLLLLGRRLRDGDGSEVLKEVRVAYPDLPVLMIGASTPDAEEEALRRGAQGFLTRPFRAEDLEREVIRALGEMRGAVAFSEGGCREGEDAAQGARLFCLAYRPSPSGWRSIKGAQRRSLCSGRDNARTPHSAPLKQGPG</sequence>
<dbReference type="AlphaFoldDB" id="A0A1F6CAH8"/>
<gene>
    <name evidence="5" type="ORF">A3F84_26175</name>
</gene>
<dbReference type="PANTHER" id="PTHR44591">
    <property type="entry name" value="STRESS RESPONSE REGULATOR PROTEIN 1"/>
    <property type="match status" value="1"/>
</dbReference>
<dbReference type="Gene3D" id="3.40.50.2300">
    <property type="match status" value="1"/>
</dbReference>
<reference evidence="5 6" key="1">
    <citation type="journal article" date="2016" name="Nat. Commun.">
        <title>Thousands of microbial genomes shed light on interconnected biogeochemical processes in an aquifer system.</title>
        <authorList>
            <person name="Anantharaman K."/>
            <person name="Brown C.T."/>
            <person name="Hug L.A."/>
            <person name="Sharon I."/>
            <person name="Castelle C.J."/>
            <person name="Probst A.J."/>
            <person name="Thomas B.C."/>
            <person name="Singh A."/>
            <person name="Wilkins M.J."/>
            <person name="Karaoz U."/>
            <person name="Brodie E.L."/>
            <person name="Williams K.H."/>
            <person name="Hubbard S.S."/>
            <person name="Banfield J.F."/>
        </authorList>
    </citation>
    <scope>NUCLEOTIDE SEQUENCE [LARGE SCALE GENOMIC DNA]</scope>
    <source>
        <strain evidence="6">RIFCSPLOWO2_12_FULL_64_10</strain>
    </source>
</reference>
<evidence type="ECO:0000256" key="2">
    <source>
        <dbReference type="PROSITE-ProRule" id="PRU00169"/>
    </source>
</evidence>
<dbReference type="EMBL" id="MFKF01000338">
    <property type="protein sequence ID" value="OGG46169.1"/>
    <property type="molecule type" value="Genomic_DNA"/>
</dbReference>
<dbReference type="InterPro" id="IPR001789">
    <property type="entry name" value="Sig_transdc_resp-reg_receiver"/>
</dbReference>
<accession>A0A1F6CAH8</accession>
<proteinExistence type="predicted"/>
<dbReference type="GO" id="GO:0000160">
    <property type="term" value="P:phosphorelay signal transduction system"/>
    <property type="evidence" value="ECO:0007669"/>
    <property type="project" value="InterPro"/>
</dbReference>
<feature type="domain" description="Response regulatory" evidence="4">
    <location>
        <begin position="40"/>
        <end position="153"/>
    </location>
</feature>
<dbReference type="SUPFAM" id="SSF52172">
    <property type="entry name" value="CheY-like"/>
    <property type="match status" value="1"/>
</dbReference>
<evidence type="ECO:0000313" key="5">
    <source>
        <dbReference type="EMBL" id="OGG46169.1"/>
    </source>
</evidence>
<dbReference type="InterPro" id="IPR050595">
    <property type="entry name" value="Bact_response_regulator"/>
</dbReference>